<keyword evidence="4" id="KW-0808">Transferase</keyword>
<evidence type="ECO:0000256" key="1">
    <source>
        <dbReference type="ARBA" id="ARBA00001055"/>
    </source>
</evidence>
<comment type="pathway">
    <text evidence="2">Secondary metabolite biosynthesis.</text>
</comment>
<dbReference type="GO" id="GO:0005835">
    <property type="term" value="C:fatty acid synthase complex"/>
    <property type="evidence" value="ECO:0007669"/>
    <property type="project" value="InterPro"/>
</dbReference>
<protein>
    <submittedName>
        <fullName evidence="18">Fatty acid synthase subunit beta dehydratase</fullName>
    </submittedName>
</protein>
<keyword evidence="8" id="KW-0520">NAD</keyword>
<comment type="similarity">
    <text evidence="3">Belongs to the fungal fatty acid synthetase subunit beta family.</text>
</comment>
<dbReference type="Gene3D" id="3.40.366.10">
    <property type="entry name" value="Malonyl-Coenzyme A Acyl Carrier Protein, domain 2"/>
    <property type="match status" value="2"/>
</dbReference>
<gene>
    <name evidence="18" type="ORF">CIHG_08373</name>
</gene>
<dbReference type="GO" id="GO:0004321">
    <property type="term" value="F:fatty-acyl-CoA synthase activity"/>
    <property type="evidence" value="ECO:0007669"/>
    <property type="project" value="UniProtKB-EC"/>
</dbReference>
<evidence type="ECO:0000256" key="7">
    <source>
        <dbReference type="ARBA" id="ARBA00023002"/>
    </source>
</evidence>
<comment type="catalytic activity">
    <reaction evidence="14">
        <text>holo-[ACP] + acetyl-CoA = acetyl-[ACP] + CoA</text>
        <dbReference type="Rhea" id="RHEA:41788"/>
        <dbReference type="Rhea" id="RHEA-COMP:9621"/>
        <dbReference type="Rhea" id="RHEA-COMP:9685"/>
        <dbReference type="ChEBI" id="CHEBI:57287"/>
        <dbReference type="ChEBI" id="CHEBI:57288"/>
        <dbReference type="ChEBI" id="CHEBI:64479"/>
        <dbReference type="ChEBI" id="CHEBI:78446"/>
        <dbReference type="EC" id="2.3.1.38"/>
    </reaction>
</comment>
<evidence type="ECO:0000256" key="5">
    <source>
        <dbReference type="ARBA" id="ARBA00022801"/>
    </source>
</evidence>
<dbReference type="AlphaFoldDB" id="A0A0J8S2A9"/>
<dbReference type="PANTHER" id="PTHR10982">
    <property type="entry name" value="MALONYL COA-ACYL CARRIER PROTEIN TRANSACYLASE"/>
    <property type="match status" value="1"/>
</dbReference>
<dbReference type="PANTHER" id="PTHR10982:SF21">
    <property type="entry name" value="FATTY ACID SYNTHASE SUBUNIT BETA"/>
    <property type="match status" value="1"/>
</dbReference>
<dbReference type="FunFam" id="3.20.20.70:FF:000078">
    <property type="entry name" value="Fatty acid synthase beta subunit dehydratase"/>
    <property type="match status" value="1"/>
</dbReference>
<dbReference type="FunFam" id="3.40.366.10:FF:000006">
    <property type="entry name" value="Fatty acid synthase beta subunit dehydratase"/>
    <property type="match status" value="1"/>
</dbReference>
<dbReference type="InterPro" id="IPR050830">
    <property type="entry name" value="Fungal_FAS"/>
</dbReference>
<evidence type="ECO:0000313" key="19">
    <source>
        <dbReference type="Proteomes" id="UP000054563"/>
    </source>
</evidence>
<reference evidence="19" key="1">
    <citation type="journal article" date="2010" name="Genome Res.">
        <title>Population genomic sequencing of Coccidioides fungi reveals recent hybridization and transposon control.</title>
        <authorList>
            <person name="Neafsey D.E."/>
            <person name="Barker B.M."/>
            <person name="Sharpton T.J."/>
            <person name="Stajich J.E."/>
            <person name="Park D.J."/>
            <person name="Whiston E."/>
            <person name="Hung C.-Y."/>
            <person name="McMahan C."/>
            <person name="White J."/>
            <person name="Sykes S."/>
            <person name="Heiman D."/>
            <person name="Young S."/>
            <person name="Zeng Q."/>
            <person name="Abouelleil A."/>
            <person name="Aftuck L."/>
            <person name="Bessette D."/>
            <person name="Brown A."/>
            <person name="FitzGerald M."/>
            <person name="Lui A."/>
            <person name="Macdonald J.P."/>
            <person name="Priest M."/>
            <person name="Orbach M.J."/>
            <person name="Galgiani J.N."/>
            <person name="Kirkland T.N."/>
            <person name="Cole G.T."/>
            <person name="Birren B.W."/>
            <person name="Henn M.R."/>
            <person name="Taylor J.W."/>
            <person name="Rounsley S.D."/>
        </authorList>
    </citation>
    <scope>NUCLEOTIDE SEQUENCE [LARGE SCALE GENOMIC DNA]</scope>
    <source>
        <strain evidence="19">H538.4</strain>
    </source>
</reference>
<dbReference type="InterPro" id="IPR001227">
    <property type="entry name" value="Ac_transferase_dom_sf"/>
</dbReference>
<dbReference type="InterPro" id="IPR013785">
    <property type="entry name" value="Aldolase_TIM"/>
</dbReference>
<keyword evidence="7" id="KW-0560">Oxidoreductase</keyword>
<evidence type="ECO:0000256" key="11">
    <source>
        <dbReference type="ARBA" id="ARBA00048462"/>
    </source>
</evidence>
<dbReference type="VEuPathDB" id="FungiDB:CIHG_08373"/>
<dbReference type="FunFam" id="1.20.930.70:FF:000001">
    <property type="entry name" value="Fatty acid synthase beta subunit dehydratase"/>
    <property type="match status" value="1"/>
</dbReference>
<evidence type="ECO:0000259" key="16">
    <source>
        <dbReference type="Pfam" id="PF08354"/>
    </source>
</evidence>
<dbReference type="Proteomes" id="UP000054563">
    <property type="component" value="Unassembled WGS sequence"/>
</dbReference>
<dbReference type="InterPro" id="IPR013565">
    <property type="entry name" value="Fas1/AflB-like_central"/>
</dbReference>
<evidence type="ECO:0000313" key="18">
    <source>
        <dbReference type="EMBL" id="KMU90484.1"/>
    </source>
</evidence>
<dbReference type="eggNOG" id="ENOG502QQJX">
    <property type="taxonomic scope" value="Eukaryota"/>
</dbReference>
<dbReference type="GO" id="GO:0016297">
    <property type="term" value="F:fatty acyl-[ACP] hydrolase activity"/>
    <property type="evidence" value="ECO:0007669"/>
    <property type="project" value="UniProtKB-EC"/>
</dbReference>
<evidence type="ECO:0000256" key="10">
    <source>
        <dbReference type="ARBA" id="ARBA00048237"/>
    </source>
</evidence>
<comment type="catalytic activity">
    <reaction evidence="10">
        <text>acetyl-CoA + n malonyl-CoA + 2n NADPH + 4n H(+) = a long-chain-acyl-CoA + n CoA + n CO2 + 2n NADP(+).</text>
        <dbReference type="EC" id="2.3.1.86"/>
    </reaction>
</comment>
<feature type="compositionally biased region" description="Low complexity" evidence="15">
    <location>
        <begin position="194"/>
        <end position="205"/>
    </location>
</feature>
<evidence type="ECO:0000256" key="3">
    <source>
        <dbReference type="ARBA" id="ARBA00010009"/>
    </source>
</evidence>
<keyword evidence="6" id="KW-0521">NADP</keyword>
<feature type="domain" description="Fatty acid synthase beta subunit AflB /Fas1-like central" evidence="16">
    <location>
        <begin position="746"/>
        <end position="1094"/>
    </location>
</feature>
<accession>A0A0J8S2A9</accession>
<evidence type="ECO:0000256" key="13">
    <source>
        <dbReference type="ARBA" id="ARBA00048572"/>
    </source>
</evidence>
<dbReference type="Pfam" id="PF08354">
    <property type="entry name" value="Fas1-AflB-like_hel"/>
    <property type="match status" value="1"/>
</dbReference>
<dbReference type="GO" id="GO:0006633">
    <property type="term" value="P:fatty acid biosynthetic process"/>
    <property type="evidence" value="ECO:0007669"/>
    <property type="project" value="InterPro"/>
</dbReference>
<comment type="catalytic activity">
    <reaction evidence="1">
        <text>a (3R)-hydroxyacyl-[ACP] = a (2E)-enoyl-[ACP] + H2O</text>
        <dbReference type="Rhea" id="RHEA:13097"/>
        <dbReference type="Rhea" id="RHEA-COMP:9925"/>
        <dbReference type="Rhea" id="RHEA-COMP:9945"/>
        <dbReference type="ChEBI" id="CHEBI:15377"/>
        <dbReference type="ChEBI" id="CHEBI:78784"/>
        <dbReference type="ChEBI" id="CHEBI:78827"/>
        <dbReference type="EC" id="4.2.1.59"/>
    </reaction>
</comment>
<evidence type="ECO:0000256" key="2">
    <source>
        <dbReference type="ARBA" id="ARBA00005179"/>
    </source>
</evidence>
<sequence>MSSDVSVRPLERAGGEQDMLGSLMRPSPMEISRGELVGLGWELPATPVRHQGGDPRPSLAAAAGMFPLPGHQSWEPDRGHEGVSPVCELRCDRDRRHSPSTARANNSPFPAKLREAAAGDGIGTVMSELLVRAHGPVVPHSLLISHLCCSLPPSSSLSAFLRFSASFLLQDRNLIVAIALLRPGPPPPRPQPQPTTTSLTTTTTPNRGAGVLASTTVDLISSSAELLQTLARDPDAIKQYSKGMDILRWLHDRDTQPDTDYLVSAPVSLPLIGLVQLAHYMATCKAMGKQPGEILERFSGTTGHSQGIVTAAVIATATTWESFGKAAKNALTMLFWIGLRSQQAYPRTSLAPSTLQDSIEHGEGVPTPMLSIRDLPRAAVQEHIDATNQHLPKDRHIAISLVNSARNFVVTGPPISLYGLNLRLRKVKAPTGLDQNRVPFTQRKVRFVNRFLPITAPFHSSTSPPLSILLQENLEGHPIPRKLTSHSCGDKYVVPALVRMITSDPVNWENATVFENATHIVDFGPGGISGLGVLTNRNKDGTGVRVILAGSMDGTNAEVGYKPELFDRDEEHAVKYAVNWVKEFGPRLVKTSVGQTFVDTKMSRLLGVPPVMVAGMTPTTVPWDFVAATMTAGYQIELAGGGYYNAKTMTEALHKIEKAIPPGRGITVNLIYVNPRAMGWQIPLIGKLRADGVPIEGLTIGAGVPSIEVANEYIETLGIKHIGFKPGSMEAIQQVINIAKANPTFPVILQWTGGRGGGHHSFEDFHQPILQMYSRIRRCDNIVLVAGSGFGGAEDTYPYLTGTWSRQFGYPSMPFDGCMFGSRMMTAKEAHTSKAAKEAIAAAPGVDDSEWEKTYNGPAGGVITVRSEMGEPIHKLATRGVLLWAEMDKRIFALDKAKRLPELKKNRDYIIKKLNDDFQKVWFGRDSSGNTVDLEDMTYAEVVHRMVDLMYVKHQSRWIDDSLKRLTGDFIRRVEERFTSTEGQASLLQSYSQLDKPYPAVNDILKAYPEASSQLISAQDVQHFLLLCQRRGQKPVPFVPALDENFEFWFKKDSLWQSEDLEAVVGQDVGRVCILQGPMATKYSNSVDEPVKDIS</sequence>
<dbReference type="InterPro" id="IPR003965">
    <property type="entry name" value="Fatty_acid_synthase"/>
</dbReference>
<dbReference type="PRINTS" id="PR01483">
    <property type="entry name" value="FASYNTHASE"/>
</dbReference>
<evidence type="ECO:0000256" key="15">
    <source>
        <dbReference type="SAM" id="MobiDB-lite"/>
    </source>
</evidence>
<dbReference type="Gene3D" id="6.20.240.10">
    <property type="match status" value="1"/>
</dbReference>
<evidence type="ECO:0000256" key="8">
    <source>
        <dbReference type="ARBA" id="ARBA00023027"/>
    </source>
</evidence>
<keyword evidence="5" id="KW-0378">Hydrolase</keyword>
<dbReference type="GO" id="GO:0019171">
    <property type="term" value="F:(3R)-hydroxyacyl-[acyl-carrier-protein] dehydratase activity"/>
    <property type="evidence" value="ECO:0007669"/>
    <property type="project" value="UniProtKB-EC"/>
</dbReference>
<dbReference type="GO" id="GO:0004314">
    <property type="term" value="F:[acyl-carrier-protein] S-malonyltransferase activity"/>
    <property type="evidence" value="ECO:0007669"/>
    <property type="project" value="UniProtKB-EC"/>
</dbReference>
<keyword evidence="9" id="KW-0511">Multifunctional enzyme</keyword>
<evidence type="ECO:0000256" key="4">
    <source>
        <dbReference type="ARBA" id="ARBA00022679"/>
    </source>
</evidence>
<name>A0A0J8S2A9_COCIT</name>
<dbReference type="EMBL" id="DS017022">
    <property type="protein sequence ID" value="KMU90484.1"/>
    <property type="molecule type" value="Genomic_DNA"/>
</dbReference>
<comment type="catalytic activity">
    <reaction evidence="12">
        <text>(9Z)-octadecenoyl-[ACP] + H2O = (9Z)-octadecenoate + holo-[ACP] + H(+)</text>
        <dbReference type="Rhea" id="RHEA:15057"/>
        <dbReference type="Rhea" id="RHEA-COMP:9685"/>
        <dbReference type="Rhea" id="RHEA-COMP:9924"/>
        <dbReference type="ChEBI" id="CHEBI:15377"/>
        <dbReference type="ChEBI" id="CHEBI:15378"/>
        <dbReference type="ChEBI" id="CHEBI:30823"/>
        <dbReference type="ChEBI" id="CHEBI:64479"/>
        <dbReference type="ChEBI" id="CHEBI:78783"/>
        <dbReference type="EC" id="3.1.2.14"/>
    </reaction>
</comment>
<comment type="catalytic activity">
    <reaction evidence="13">
        <text>a 2,3-saturated acyl-[ACP] + NAD(+) = a (2E)-enoyl-[ACP] + NADH + H(+)</text>
        <dbReference type="Rhea" id="RHEA:10240"/>
        <dbReference type="Rhea" id="RHEA-COMP:9925"/>
        <dbReference type="Rhea" id="RHEA-COMP:9926"/>
        <dbReference type="ChEBI" id="CHEBI:15378"/>
        <dbReference type="ChEBI" id="CHEBI:57540"/>
        <dbReference type="ChEBI" id="CHEBI:57945"/>
        <dbReference type="ChEBI" id="CHEBI:78784"/>
        <dbReference type="ChEBI" id="CHEBI:78785"/>
        <dbReference type="EC" id="1.3.1.9"/>
    </reaction>
</comment>
<dbReference type="SUPFAM" id="SSF52151">
    <property type="entry name" value="FabD/lysophospholipase-like"/>
    <property type="match status" value="1"/>
</dbReference>
<dbReference type="STRING" id="396776.A0A0J8S2A9"/>
<dbReference type="Gene3D" id="1.20.930.70">
    <property type="match status" value="1"/>
</dbReference>
<evidence type="ECO:0000256" key="9">
    <source>
        <dbReference type="ARBA" id="ARBA00023268"/>
    </source>
</evidence>
<dbReference type="GO" id="GO:0004313">
    <property type="term" value="F:[acyl-carrier-protein] S-acetyltransferase activity"/>
    <property type="evidence" value="ECO:0007669"/>
    <property type="project" value="UniProtKB-EC"/>
</dbReference>
<evidence type="ECO:0000259" key="17">
    <source>
        <dbReference type="Pfam" id="PF16073"/>
    </source>
</evidence>
<evidence type="ECO:0000256" key="6">
    <source>
        <dbReference type="ARBA" id="ARBA00022857"/>
    </source>
</evidence>
<feature type="region of interest" description="Disordered" evidence="15">
    <location>
        <begin position="1"/>
        <end position="23"/>
    </location>
</feature>
<evidence type="ECO:0000256" key="12">
    <source>
        <dbReference type="ARBA" id="ARBA00048536"/>
    </source>
</evidence>
<dbReference type="GO" id="GO:0004318">
    <property type="term" value="F:enoyl-[acyl-carrier-protein] reductase (NADH) activity"/>
    <property type="evidence" value="ECO:0007669"/>
    <property type="project" value="UniProtKB-EC"/>
</dbReference>
<evidence type="ECO:0000256" key="14">
    <source>
        <dbReference type="ARBA" id="ARBA00048835"/>
    </source>
</evidence>
<feature type="compositionally biased region" description="Pro residues" evidence="15">
    <location>
        <begin position="183"/>
        <end position="193"/>
    </location>
</feature>
<feature type="domain" description="Starter acyltransferase (SAT)" evidence="17">
    <location>
        <begin position="223"/>
        <end position="443"/>
    </location>
</feature>
<dbReference type="Pfam" id="PF16073">
    <property type="entry name" value="SAT"/>
    <property type="match status" value="1"/>
</dbReference>
<organism evidence="18 19">
    <name type="scientific">Coccidioides immitis H538.4</name>
    <dbReference type="NCBI Taxonomy" id="396776"/>
    <lineage>
        <taxon>Eukaryota</taxon>
        <taxon>Fungi</taxon>
        <taxon>Dikarya</taxon>
        <taxon>Ascomycota</taxon>
        <taxon>Pezizomycotina</taxon>
        <taxon>Eurotiomycetes</taxon>
        <taxon>Eurotiomycetidae</taxon>
        <taxon>Onygenales</taxon>
        <taxon>Onygenaceae</taxon>
        <taxon>Coccidioides</taxon>
    </lineage>
</organism>
<dbReference type="InterPro" id="IPR032088">
    <property type="entry name" value="SAT"/>
</dbReference>
<dbReference type="InterPro" id="IPR016035">
    <property type="entry name" value="Acyl_Trfase/lysoPLipase"/>
</dbReference>
<dbReference type="Gene3D" id="3.20.20.70">
    <property type="entry name" value="Aldolase class I"/>
    <property type="match status" value="1"/>
</dbReference>
<feature type="region of interest" description="Disordered" evidence="15">
    <location>
        <begin position="181"/>
        <end position="207"/>
    </location>
</feature>
<dbReference type="GO" id="GO:0004312">
    <property type="term" value="F:fatty acid synthase activity"/>
    <property type="evidence" value="ECO:0007669"/>
    <property type="project" value="InterPro"/>
</dbReference>
<comment type="catalytic activity">
    <reaction evidence="11">
        <text>holo-[ACP] + malonyl-CoA = malonyl-[ACP] + CoA</text>
        <dbReference type="Rhea" id="RHEA:41792"/>
        <dbReference type="Rhea" id="RHEA-COMP:9623"/>
        <dbReference type="Rhea" id="RHEA-COMP:9685"/>
        <dbReference type="ChEBI" id="CHEBI:57287"/>
        <dbReference type="ChEBI" id="CHEBI:57384"/>
        <dbReference type="ChEBI" id="CHEBI:64479"/>
        <dbReference type="ChEBI" id="CHEBI:78449"/>
        <dbReference type="EC" id="2.3.1.39"/>
    </reaction>
</comment>
<proteinExistence type="inferred from homology"/>